<dbReference type="SUPFAM" id="SSF54695">
    <property type="entry name" value="POZ domain"/>
    <property type="match status" value="1"/>
</dbReference>
<name>A0AA88GG36_NAELO</name>
<sequence length="677" mass="78009">MGNKSSVALLTPTKQQLQVSETKLSQVQAFDSMEHFFYACFPTDVPIKSHKSSSFVTEKWMNGIVQIGDDYTRLIYEMSLQLDNRELRWLSQNLERNEKRKQLWVKKLALLRENVEDDLGVKVGSNGGLENDSASSSLLLSGIDFTCSNFEFNIELLDCHQSFTITKHLHASIMSSFSEVFERVISEGTQTNSNSFSISLKLDGTSLSGFSMFHQANSTTQKKLYLTNLIDLLVLAVYCPYVFIEFCIFARMDQMLEVGGDIYDKDFYIKDLIQLFELIKLKHLNVFNEYLQYELLRQGKQQMDKLLQTWEDVMLESLVLQNEHAHVQQENTSPSSTSIMKLAPCQRELITFASNLEEQSEIETISVIKDLVLCRSNFFNTMISSGMSESQQHVIGLECTNEVMKNMFNFIYTGSFTNESIVIELLMYCDMVGFKHLSNRCAHVIKKNITSIEEAKTIYDLAKSLEHIHAFEMIKIYTVLYCYYMEKFRHNFADSYNWEVPEEMKHNERVEDFTFRSTFSPVPTTNNRGYYYNYDLGRVFCYGIGPKSGANRLLHQRTHKKFDNTSLYQKDGIFYGNFYHCGVLNESSSSVEDIGKLILCVSVLHDHEELVKELTSILQKIPTLVQRRSVRVCLTMCDLPRAVWKIDRDALFKLALQHGIHLIETSALLGVNVSFDV</sequence>
<gene>
    <name evidence="2" type="ORF">C9374_007965</name>
</gene>
<dbReference type="InterPro" id="IPR000210">
    <property type="entry name" value="BTB/POZ_dom"/>
</dbReference>
<dbReference type="PROSITE" id="PS50097">
    <property type="entry name" value="BTB"/>
    <property type="match status" value="1"/>
</dbReference>
<keyword evidence="3" id="KW-1185">Reference proteome</keyword>
<dbReference type="InterPro" id="IPR011333">
    <property type="entry name" value="SKP1/BTB/POZ_sf"/>
</dbReference>
<dbReference type="RefSeq" id="XP_044546079.1">
    <property type="nucleotide sequence ID" value="XM_044697988.1"/>
</dbReference>
<reference evidence="2 3" key="1">
    <citation type="journal article" date="2018" name="BMC Genomics">
        <title>The genome of Naegleria lovaniensis, the basis for a comparative approach to unravel pathogenicity factors of the human pathogenic amoeba N. fowleri.</title>
        <authorList>
            <person name="Liechti N."/>
            <person name="Schurch N."/>
            <person name="Bruggmann R."/>
            <person name="Wittwer M."/>
        </authorList>
    </citation>
    <scope>NUCLEOTIDE SEQUENCE [LARGE SCALE GENOMIC DNA]</scope>
    <source>
        <strain evidence="2 3">ATCC 30569</strain>
    </source>
</reference>
<dbReference type="SUPFAM" id="SSF52540">
    <property type="entry name" value="P-loop containing nucleoside triphosphate hydrolases"/>
    <property type="match status" value="1"/>
</dbReference>
<evidence type="ECO:0000259" key="1">
    <source>
        <dbReference type="PROSITE" id="PS50097"/>
    </source>
</evidence>
<proteinExistence type="predicted"/>
<comment type="caution">
    <text evidence="2">The sequence shown here is derived from an EMBL/GenBank/DDBJ whole genome shotgun (WGS) entry which is preliminary data.</text>
</comment>
<evidence type="ECO:0000313" key="3">
    <source>
        <dbReference type="Proteomes" id="UP000816034"/>
    </source>
</evidence>
<dbReference type="InterPro" id="IPR027417">
    <property type="entry name" value="P-loop_NTPase"/>
</dbReference>
<dbReference type="Proteomes" id="UP000816034">
    <property type="component" value="Unassembled WGS sequence"/>
</dbReference>
<dbReference type="AlphaFoldDB" id="A0AA88GG36"/>
<protein>
    <recommendedName>
        <fullName evidence="1">BTB domain-containing protein</fullName>
    </recommendedName>
</protein>
<evidence type="ECO:0000313" key="2">
    <source>
        <dbReference type="EMBL" id="KAG2378817.1"/>
    </source>
</evidence>
<organism evidence="2 3">
    <name type="scientific">Naegleria lovaniensis</name>
    <name type="common">Amoeba</name>
    <dbReference type="NCBI Taxonomy" id="51637"/>
    <lineage>
        <taxon>Eukaryota</taxon>
        <taxon>Discoba</taxon>
        <taxon>Heterolobosea</taxon>
        <taxon>Tetramitia</taxon>
        <taxon>Eutetramitia</taxon>
        <taxon>Vahlkampfiidae</taxon>
        <taxon>Naegleria</taxon>
    </lineage>
</organism>
<accession>A0AA88GG36</accession>
<dbReference type="CDD" id="cd18186">
    <property type="entry name" value="BTB_POZ_ZBTB_KLHL-like"/>
    <property type="match status" value="1"/>
</dbReference>
<feature type="domain" description="BTB" evidence="1">
    <location>
        <begin position="354"/>
        <end position="420"/>
    </location>
</feature>
<dbReference type="GeneID" id="68100419"/>
<dbReference type="EMBL" id="PYSW02000031">
    <property type="protein sequence ID" value="KAG2378817.1"/>
    <property type="molecule type" value="Genomic_DNA"/>
</dbReference>
<dbReference type="Pfam" id="PF00651">
    <property type="entry name" value="BTB"/>
    <property type="match status" value="1"/>
</dbReference>
<dbReference type="Gene3D" id="3.30.710.10">
    <property type="entry name" value="Potassium Channel Kv1.1, Chain A"/>
    <property type="match status" value="1"/>
</dbReference>